<sequence length="350" mass="41144">MLDKVFQLSERERRFKSEYENGGQHFLEKPMSYQEYALISKEKKKDYGNIEHYHEEITTNSQGNTIKDFYEDGDYVEIVLHGRYSYPLMHNHAYIELVYVYSGSCVHFVEDQSFDMKTGDVCILAPNAMHAISAINDEAVIINIMMSKKMFDSSFLRMMRGNQALSDFFEHVLYNKKVSPYIIYPTGNDEWMKHAVLNMYKERKEKDYLYNESVTLYIKQMFIHLLRHYEMMAIISNPIDNTQESNIVALIGYITVNYNHVTLKSTAQFFGYNETYLGQILQKYTGKNFCTLLTEQQMKNAKRLLEESSLSVTEVGCEVGCYDSSHFIRKFKKMYGVTPSMWRKMKSNKE</sequence>
<name>A0A2Y9BIB6_9FIRM</name>
<dbReference type="InterPro" id="IPR011051">
    <property type="entry name" value="RmlC_Cupin_sf"/>
</dbReference>
<dbReference type="SUPFAM" id="SSF51182">
    <property type="entry name" value="RmlC-like cupins"/>
    <property type="match status" value="1"/>
</dbReference>
<dbReference type="EMBL" id="QGDL01000014">
    <property type="protein sequence ID" value="PWJ23489.1"/>
    <property type="molecule type" value="Genomic_DNA"/>
</dbReference>
<dbReference type="InterPro" id="IPR018060">
    <property type="entry name" value="HTH_AraC"/>
</dbReference>
<dbReference type="PROSITE" id="PS01124">
    <property type="entry name" value="HTH_ARAC_FAMILY_2"/>
    <property type="match status" value="1"/>
</dbReference>
<accession>A0A2Y9BIB6</accession>
<dbReference type="Gene3D" id="2.60.120.10">
    <property type="entry name" value="Jelly Rolls"/>
    <property type="match status" value="1"/>
</dbReference>
<proteinExistence type="predicted"/>
<dbReference type="GO" id="GO:0003700">
    <property type="term" value="F:DNA-binding transcription factor activity"/>
    <property type="evidence" value="ECO:0007669"/>
    <property type="project" value="InterPro"/>
</dbReference>
<reference evidence="5 6" key="1">
    <citation type="submission" date="2018-05" db="EMBL/GenBank/DDBJ databases">
        <title>The Hungate 1000. A catalogue of reference genomes from the rumen microbiome.</title>
        <authorList>
            <person name="Kelly W."/>
        </authorList>
    </citation>
    <scope>NUCLEOTIDE SEQUENCE [LARGE SCALE GENOMIC DNA]</scope>
    <source>
        <strain evidence="5 6">NLAE-zl-C242</strain>
    </source>
</reference>
<dbReference type="AlphaFoldDB" id="A0A2Y9BIB6"/>
<evidence type="ECO:0000256" key="2">
    <source>
        <dbReference type="ARBA" id="ARBA00023125"/>
    </source>
</evidence>
<dbReference type="Gene3D" id="1.10.10.60">
    <property type="entry name" value="Homeodomain-like"/>
    <property type="match status" value="2"/>
</dbReference>
<comment type="caution">
    <text evidence="5">The sequence shown here is derived from an EMBL/GenBank/DDBJ whole genome shotgun (WGS) entry which is preliminary data.</text>
</comment>
<dbReference type="SMART" id="SM00342">
    <property type="entry name" value="HTH_ARAC"/>
    <property type="match status" value="1"/>
</dbReference>
<dbReference type="PANTHER" id="PTHR43280:SF28">
    <property type="entry name" value="HTH-TYPE TRANSCRIPTIONAL ACTIVATOR RHAS"/>
    <property type="match status" value="1"/>
</dbReference>
<dbReference type="Pfam" id="PF12833">
    <property type="entry name" value="HTH_18"/>
    <property type="match status" value="1"/>
</dbReference>
<dbReference type="RefSeq" id="WP_181368808.1">
    <property type="nucleotide sequence ID" value="NZ_BAAACK010000015.1"/>
</dbReference>
<keyword evidence="6" id="KW-1185">Reference proteome</keyword>
<dbReference type="InterPro" id="IPR014710">
    <property type="entry name" value="RmlC-like_jellyroll"/>
</dbReference>
<keyword evidence="1" id="KW-0805">Transcription regulation</keyword>
<evidence type="ECO:0000256" key="3">
    <source>
        <dbReference type="ARBA" id="ARBA00023163"/>
    </source>
</evidence>
<evidence type="ECO:0000313" key="6">
    <source>
        <dbReference type="Proteomes" id="UP000245845"/>
    </source>
</evidence>
<dbReference type="InterPro" id="IPR009057">
    <property type="entry name" value="Homeodomain-like_sf"/>
</dbReference>
<evidence type="ECO:0000313" key="5">
    <source>
        <dbReference type="EMBL" id="PWJ23489.1"/>
    </source>
</evidence>
<evidence type="ECO:0000256" key="1">
    <source>
        <dbReference type="ARBA" id="ARBA00023015"/>
    </source>
</evidence>
<dbReference type="SUPFAM" id="SSF46689">
    <property type="entry name" value="Homeodomain-like"/>
    <property type="match status" value="1"/>
</dbReference>
<protein>
    <submittedName>
        <fullName evidence="5">AraC-like DNA-binding protein</fullName>
    </submittedName>
</protein>
<organism evidence="5 6">
    <name type="scientific">Faecalicatena orotica</name>
    <dbReference type="NCBI Taxonomy" id="1544"/>
    <lineage>
        <taxon>Bacteria</taxon>
        <taxon>Bacillati</taxon>
        <taxon>Bacillota</taxon>
        <taxon>Clostridia</taxon>
        <taxon>Lachnospirales</taxon>
        <taxon>Lachnospiraceae</taxon>
        <taxon>Faecalicatena</taxon>
    </lineage>
</organism>
<dbReference type="GO" id="GO:0043565">
    <property type="term" value="F:sequence-specific DNA binding"/>
    <property type="evidence" value="ECO:0007669"/>
    <property type="project" value="InterPro"/>
</dbReference>
<dbReference type="PRINTS" id="PR00032">
    <property type="entry name" value="HTHARAC"/>
</dbReference>
<dbReference type="Pfam" id="PF02311">
    <property type="entry name" value="AraC_binding"/>
    <property type="match status" value="1"/>
</dbReference>
<dbReference type="InterPro" id="IPR003313">
    <property type="entry name" value="AraC-bd"/>
</dbReference>
<dbReference type="Proteomes" id="UP000245845">
    <property type="component" value="Unassembled WGS sequence"/>
</dbReference>
<dbReference type="InterPro" id="IPR020449">
    <property type="entry name" value="Tscrpt_reg_AraC-type_HTH"/>
</dbReference>
<dbReference type="PANTHER" id="PTHR43280">
    <property type="entry name" value="ARAC-FAMILY TRANSCRIPTIONAL REGULATOR"/>
    <property type="match status" value="1"/>
</dbReference>
<keyword evidence="3" id="KW-0804">Transcription</keyword>
<evidence type="ECO:0000259" key="4">
    <source>
        <dbReference type="PROSITE" id="PS01124"/>
    </source>
</evidence>
<keyword evidence="2 5" id="KW-0238">DNA-binding</keyword>
<gene>
    <name evidence="5" type="ORF">A8806_114115</name>
</gene>
<feature type="domain" description="HTH araC/xylS-type" evidence="4">
    <location>
        <begin position="248"/>
        <end position="345"/>
    </location>
</feature>